<reference evidence="2" key="1">
    <citation type="submission" date="2016-11" db="UniProtKB">
        <authorList>
            <consortium name="WormBaseParasite"/>
        </authorList>
    </citation>
    <scope>IDENTIFICATION</scope>
    <source>
        <strain evidence="2">KR3021</strain>
    </source>
</reference>
<proteinExistence type="predicted"/>
<accession>A0AC35TQI4</accession>
<name>A0AC35TQI4_9BILA</name>
<evidence type="ECO:0000313" key="1">
    <source>
        <dbReference type="Proteomes" id="UP000095286"/>
    </source>
</evidence>
<evidence type="ECO:0000313" key="2">
    <source>
        <dbReference type="WBParaSite" id="RSKR_0000342200.1"/>
    </source>
</evidence>
<protein>
    <submittedName>
        <fullName evidence="2">Metallophos domain-containing protein</fullName>
    </submittedName>
</protein>
<dbReference type="WBParaSite" id="RSKR_0000342200.1">
    <property type="protein sequence ID" value="RSKR_0000342200.1"/>
    <property type="gene ID" value="RSKR_0000342200"/>
</dbReference>
<dbReference type="Proteomes" id="UP000095286">
    <property type="component" value="Unplaced"/>
</dbReference>
<sequence length="260" mass="28960">MDAFHFSSFGATTIFVKEHTIHLKNIPDKAVGMRFALVTDLHIGGQVDNLLVSDVVDKVNNENVDAIFLVGDVVDAPYKVIKDRTEPMKHFKSKLGTFMVTGNHEYYYGDYQEWLDAFTNEYGFKVLLNNVTDIEGICLVGLIDISAEKNGLVNHTMDASVVKVCDPLKPIIVLAHNPASVPQILDVKTERAIDLILTGHTHAGQFYIMIPYVLLYLPYFYGFYSVGVATTLFVSAGTLFQAAAFKMLGFAEIHIFTVTR</sequence>
<organism evidence="1 2">
    <name type="scientific">Rhabditophanes sp. KR3021</name>
    <dbReference type="NCBI Taxonomy" id="114890"/>
    <lineage>
        <taxon>Eukaryota</taxon>
        <taxon>Metazoa</taxon>
        <taxon>Ecdysozoa</taxon>
        <taxon>Nematoda</taxon>
        <taxon>Chromadorea</taxon>
        <taxon>Rhabditida</taxon>
        <taxon>Tylenchina</taxon>
        <taxon>Panagrolaimomorpha</taxon>
        <taxon>Strongyloidoidea</taxon>
        <taxon>Alloionematidae</taxon>
        <taxon>Rhabditophanes</taxon>
    </lineage>
</organism>